<feature type="compositionally biased region" description="Polar residues" evidence="2">
    <location>
        <begin position="1761"/>
        <end position="1776"/>
    </location>
</feature>
<protein>
    <submittedName>
        <fullName evidence="3">Uncharacterized protein</fullName>
    </submittedName>
</protein>
<dbReference type="Proteomes" id="UP000218231">
    <property type="component" value="Unassembled WGS sequence"/>
</dbReference>
<feature type="region of interest" description="Disordered" evidence="2">
    <location>
        <begin position="1026"/>
        <end position="1110"/>
    </location>
</feature>
<feature type="region of interest" description="Disordered" evidence="2">
    <location>
        <begin position="1512"/>
        <end position="1588"/>
    </location>
</feature>
<feature type="region of interest" description="Disordered" evidence="2">
    <location>
        <begin position="1147"/>
        <end position="1172"/>
    </location>
</feature>
<gene>
    <name evidence="3" type="ORF">WR25_05923</name>
</gene>
<keyword evidence="1" id="KW-0945">Host-virus interaction</keyword>
<reference evidence="3 4" key="1">
    <citation type="journal article" date="2017" name="Curr. Biol.">
        <title>Genome architecture and evolution of a unichromosomal asexual nematode.</title>
        <authorList>
            <person name="Fradin H."/>
            <person name="Zegar C."/>
            <person name="Gutwein M."/>
            <person name="Lucas J."/>
            <person name="Kovtun M."/>
            <person name="Corcoran D."/>
            <person name="Baugh L.R."/>
            <person name="Kiontke K."/>
            <person name="Gunsalus K."/>
            <person name="Fitch D.H."/>
            <person name="Piano F."/>
        </authorList>
    </citation>
    <scope>NUCLEOTIDE SEQUENCE [LARGE SCALE GENOMIC DNA]</scope>
    <source>
        <strain evidence="3">PF1309</strain>
    </source>
</reference>
<feature type="compositionally biased region" description="Polar residues" evidence="2">
    <location>
        <begin position="2727"/>
        <end position="2737"/>
    </location>
</feature>
<feature type="region of interest" description="Disordered" evidence="2">
    <location>
        <begin position="2662"/>
        <end position="2681"/>
    </location>
</feature>
<feature type="compositionally biased region" description="Polar residues" evidence="2">
    <location>
        <begin position="2750"/>
        <end position="2764"/>
    </location>
</feature>
<organism evidence="3 4">
    <name type="scientific">Diploscapter pachys</name>
    <dbReference type="NCBI Taxonomy" id="2018661"/>
    <lineage>
        <taxon>Eukaryota</taxon>
        <taxon>Metazoa</taxon>
        <taxon>Ecdysozoa</taxon>
        <taxon>Nematoda</taxon>
        <taxon>Chromadorea</taxon>
        <taxon>Rhabditida</taxon>
        <taxon>Rhabditina</taxon>
        <taxon>Rhabditomorpha</taxon>
        <taxon>Rhabditoidea</taxon>
        <taxon>Rhabditidae</taxon>
        <taxon>Diploscapter</taxon>
    </lineage>
</organism>
<feature type="compositionally biased region" description="Polar residues" evidence="2">
    <location>
        <begin position="1842"/>
        <end position="1856"/>
    </location>
</feature>
<feature type="compositionally biased region" description="Polar residues" evidence="2">
    <location>
        <begin position="2140"/>
        <end position="2151"/>
    </location>
</feature>
<feature type="compositionally biased region" description="Polar residues" evidence="2">
    <location>
        <begin position="106"/>
        <end position="130"/>
    </location>
</feature>
<feature type="region of interest" description="Disordered" evidence="2">
    <location>
        <begin position="2727"/>
        <end position="2791"/>
    </location>
</feature>
<feature type="compositionally biased region" description="Polar residues" evidence="2">
    <location>
        <begin position="3086"/>
        <end position="3096"/>
    </location>
</feature>
<proteinExistence type="predicted"/>
<feature type="region of interest" description="Disordered" evidence="2">
    <location>
        <begin position="1312"/>
        <end position="1395"/>
    </location>
</feature>
<comment type="caution">
    <text evidence="3">The sequence shown here is derived from an EMBL/GenBank/DDBJ whole genome shotgun (WGS) entry which is preliminary data.</text>
</comment>
<feature type="region of interest" description="Disordered" evidence="2">
    <location>
        <begin position="2323"/>
        <end position="2354"/>
    </location>
</feature>
<feature type="compositionally biased region" description="Polar residues" evidence="2">
    <location>
        <begin position="1999"/>
        <end position="2012"/>
    </location>
</feature>
<feature type="region of interest" description="Disordered" evidence="2">
    <location>
        <begin position="106"/>
        <end position="243"/>
    </location>
</feature>
<evidence type="ECO:0000313" key="3">
    <source>
        <dbReference type="EMBL" id="PAV75202.1"/>
    </source>
</evidence>
<feature type="region of interest" description="Disordered" evidence="2">
    <location>
        <begin position="3241"/>
        <end position="3272"/>
    </location>
</feature>
<feature type="compositionally biased region" description="Low complexity" evidence="2">
    <location>
        <begin position="2572"/>
        <end position="2583"/>
    </location>
</feature>
<feature type="region of interest" description="Disordered" evidence="2">
    <location>
        <begin position="798"/>
        <end position="907"/>
    </location>
</feature>
<feature type="compositionally biased region" description="Basic and acidic residues" evidence="2">
    <location>
        <begin position="380"/>
        <end position="392"/>
    </location>
</feature>
<feature type="region of interest" description="Disordered" evidence="2">
    <location>
        <begin position="3052"/>
        <end position="3096"/>
    </location>
</feature>
<feature type="compositionally biased region" description="Polar residues" evidence="2">
    <location>
        <begin position="1797"/>
        <end position="1818"/>
    </location>
</feature>
<feature type="compositionally biased region" description="Polar residues" evidence="2">
    <location>
        <begin position="2063"/>
        <end position="2073"/>
    </location>
</feature>
<feature type="compositionally biased region" description="Low complexity" evidence="2">
    <location>
        <begin position="453"/>
        <end position="474"/>
    </location>
</feature>
<feature type="compositionally biased region" description="Polar residues" evidence="2">
    <location>
        <begin position="1312"/>
        <end position="1325"/>
    </location>
</feature>
<feature type="compositionally biased region" description="Polar residues" evidence="2">
    <location>
        <begin position="658"/>
        <end position="677"/>
    </location>
</feature>
<feature type="compositionally biased region" description="Low complexity" evidence="2">
    <location>
        <begin position="1709"/>
        <end position="1730"/>
    </location>
</feature>
<feature type="compositionally biased region" description="Polar residues" evidence="2">
    <location>
        <begin position="1867"/>
        <end position="1879"/>
    </location>
</feature>
<feature type="compositionally biased region" description="Basic and acidic residues" evidence="2">
    <location>
        <begin position="1047"/>
        <end position="1065"/>
    </location>
</feature>
<evidence type="ECO:0000256" key="1">
    <source>
        <dbReference type="ARBA" id="ARBA00022581"/>
    </source>
</evidence>
<feature type="compositionally biased region" description="Polar residues" evidence="2">
    <location>
        <begin position="1027"/>
        <end position="1046"/>
    </location>
</feature>
<feature type="compositionally biased region" description="Polar residues" evidence="2">
    <location>
        <begin position="393"/>
        <end position="418"/>
    </location>
</feature>
<feature type="compositionally biased region" description="Low complexity" evidence="2">
    <location>
        <begin position="2235"/>
        <end position="2268"/>
    </location>
</feature>
<feature type="compositionally biased region" description="Low complexity" evidence="2">
    <location>
        <begin position="2338"/>
        <end position="2354"/>
    </location>
</feature>
<feature type="compositionally biased region" description="Polar residues" evidence="2">
    <location>
        <begin position="2777"/>
        <end position="2790"/>
    </location>
</feature>
<accession>A0A2A2KMQ8</accession>
<feature type="compositionally biased region" description="Polar residues" evidence="2">
    <location>
        <begin position="1333"/>
        <end position="1345"/>
    </location>
</feature>
<feature type="region of interest" description="Disordered" evidence="2">
    <location>
        <begin position="445"/>
        <end position="682"/>
    </location>
</feature>
<feature type="region of interest" description="Disordered" evidence="2">
    <location>
        <begin position="380"/>
        <end position="418"/>
    </location>
</feature>
<evidence type="ECO:0000256" key="2">
    <source>
        <dbReference type="SAM" id="MobiDB-lite"/>
    </source>
</evidence>
<feature type="compositionally biased region" description="Polar residues" evidence="2">
    <location>
        <begin position="587"/>
        <end position="600"/>
    </location>
</feature>
<feature type="compositionally biased region" description="Polar residues" evidence="2">
    <location>
        <begin position="2323"/>
        <end position="2337"/>
    </location>
</feature>
<feature type="compositionally biased region" description="Polar residues" evidence="2">
    <location>
        <begin position="475"/>
        <end position="484"/>
    </location>
</feature>
<feature type="compositionally biased region" description="Low complexity" evidence="2">
    <location>
        <begin position="798"/>
        <end position="820"/>
    </location>
</feature>
<feature type="compositionally biased region" description="Low complexity" evidence="2">
    <location>
        <begin position="2542"/>
        <end position="2564"/>
    </location>
</feature>
<name>A0A2A2KMQ8_9BILA</name>
<feature type="region of interest" description="Disordered" evidence="2">
    <location>
        <begin position="2133"/>
        <end position="2281"/>
    </location>
</feature>
<feature type="compositionally biased region" description="Polar residues" evidence="2">
    <location>
        <begin position="1962"/>
        <end position="1981"/>
    </location>
</feature>
<feature type="region of interest" description="Disordered" evidence="2">
    <location>
        <begin position="343"/>
        <end position="365"/>
    </location>
</feature>
<feature type="compositionally biased region" description="Polar residues" evidence="2">
    <location>
        <begin position="508"/>
        <end position="519"/>
    </location>
</feature>
<feature type="compositionally biased region" description="Basic and acidic residues" evidence="2">
    <location>
        <begin position="1092"/>
        <end position="1110"/>
    </location>
</feature>
<feature type="compositionally biased region" description="Polar residues" evidence="2">
    <location>
        <begin position="559"/>
        <end position="570"/>
    </location>
</feature>
<feature type="region of interest" description="Disordered" evidence="2">
    <location>
        <begin position="1910"/>
        <end position="2012"/>
    </location>
</feature>
<feature type="compositionally biased region" description="Low complexity" evidence="2">
    <location>
        <begin position="173"/>
        <end position="223"/>
    </location>
</feature>
<feature type="compositionally biased region" description="Low complexity" evidence="2">
    <location>
        <begin position="1067"/>
        <end position="1077"/>
    </location>
</feature>
<evidence type="ECO:0000313" key="4">
    <source>
        <dbReference type="Proteomes" id="UP000218231"/>
    </source>
</evidence>
<feature type="compositionally biased region" description="Polar residues" evidence="2">
    <location>
        <begin position="627"/>
        <end position="649"/>
    </location>
</feature>
<keyword evidence="4" id="KW-1185">Reference proteome</keyword>
<feature type="compositionally biased region" description="Polar residues" evidence="2">
    <location>
        <begin position="865"/>
        <end position="889"/>
    </location>
</feature>
<feature type="compositionally biased region" description="Polar residues" evidence="2">
    <location>
        <begin position="1743"/>
        <end position="1754"/>
    </location>
</feature>
<feature type="region of interest" description="Disordered" evidence="2">
    <location>
        <begin position="2487"/>
        <end position="2598"/>
    </location>
</feature>
<feature type="compositionally biased region" description="Polar residues" evidence="2">
    <location>
        <begin position="608"/>
        <end position="619"/>
    </location>
</feature>
<dbReference type="PANTHER" id="PTHR13037">
    <property type="entry name" value="FORMIN"/>
    <property type="match status" value="1"/>
</dbReference>
<sequence length="3291" mass="364117">MQDPSHGLDIGLLVDEYERVEGFFAASQKPISQIDQPQGVSGDQQVPEIISDCIVHLQFNCIPDRAGLDITLLIDVYEYVEFTTTSPKKVDKSQVVLQQEIVVPSSQIEQPQSGEITSSSEQIQKDQISSLEHPLPSTDTDQSQPSTIEESKSEISSTPEIQKDQVTSQEQLQQDQISSPDQQISSSEQIQSQSSEQIQQDQISSPEQQVQPQSSDQSIISQPETKLDEAISQPEIPQDLEKGEIISDCTVDLLFKNQESRSGLDIGLVIDEYERVEGFFAASQMPASQIQQSQDGSGEQPIQIPEKTISDCVVHLQFRHDDEASGLDIGLVTDEYEQTQASFKAPKISKSQEIPPVSSEQPLPSELPIQQDLPLQSEEIPKSIEETQKPREIQQQQDSQTLPTPSEPESIQSETSTDLYFVHREEASGLEIVLVTDEYSCVEFRSGKSKEISQSQIPAPESQQQQPQTQKSSPEITQTSQQQPIVEPKIQDIVSEIWPSEEKRDDSGQIQPSVESQQIPSQQKDLDSQQKQPEIISSEISGTVPLILEQSEVTEKISVPTSQEIPSISPESKDLDSQQKISEPVPSETSGLVPQISDQGEVTEKISIPSTGDLPSSSSEKQELDGQQKTTESVPSETSGIVPQISDQGEVTEKIPIPSSQELPSTSPESQKQSDVVQPSEIPQEIVQKDIISDCSVDLQFSRNDQASGLDIGLVIDEYDRVEGFFAAPQKLISQISQQQPDGSISETPVQEKISDCVVHLQFKHDDEASGLDIGLLVDIYEAVQLNVKAIPKDLPKSELPSQEVSVPSSQVEQPQQVLSEESKSDVIPTPDVQEDQLSSPKQLSPQSDEQQVPVSIGERKDESISSQPEISKDQIPSEQLPTSDTSLPSDVVQPQPSPVEESKDQIISQPEIQKELISDCIIDLEFQNPESRSGLEIGLMVDEYVNVEGFFAAPQKPISQIQQPDGSISEQPISEKISDCMVHLQFRHDDEASGLDIGLLMDMYESVQLNTKSVPKILPKAELPSQEIQQTPVPSSQLEQHQQIISEDRKDEIVSQPEISRDIVSESEQIQGSQEQVLSPPSEEQPLISTSEEKRDEAIPPSELPKDLSSDCSVDLLFNRDQSQSGIECAILADIFEQVQLSLKSEKRKSISQPKPEVPVSDGEQLPQPSIEEKLLDQPKIEEKPIESISEEKRSEDLPLASAQIVQETPLETPRDQDCNVDLLFTRNDQNSGLDIGLVIDEYDRVEGFFAAPQKPTSQLQQQPDGSISEQPIPEKISDCVVHLQFRHDDEISGLDIGLVVDTYESCQLKATSSSKPIQKQPGTVPQEIVSPPSSQIEQTPQGTTEDKISDVVSQPEIQKDQIQPEQIPSTSEQIQIPSSEQPVISSEEKRDEIIPQPETLKELISDCIIDLEFRNPESRSGLEIGLMVDEYVNVEGFFAAPQKQTIQTEQLLPDGSISEKPMPEIISDCIVHLQFNRTEDISGLDIGLVTDEFVQVQGIFPASKSTKLVKEPFSSDQALPTPSSEKQESVQSQETQKPSDVSPPETQKPSDVTPQEISKSEDSVQPIFSSSEEKHDEPTSQQPEIQKELEKREIISDCIIDLEFRNPESYSGLEIGLIIDEYVFVEGFFAAPQKQLIQTEQLPDGSIGEKPMPEIISDCMVHLQFKHDNEASGLDIGLVTDEFIQVQGTFSASKISAKLDKSPSTTEQQSQIRQSDDQSSQEQQKIDQPSLSQDLPKAEQPSPNIDQSIQDQSKIEQPGPSQDQPSIVDQSIQDQGKIEQPSLPDQSKIEELPSQELSQIDQPLSQEQSKTDQPSLPDQAKIDQPSQTDSSKVEEIAQPQEISKTSDDSSQQQIPVPESKIPQIPSEQEQPILSDMTTDLFFQRREETSGLEIALIVDVFEAVALSLKSSKSGKSEEIPKPSEPVQPQPQQQQPGSGFQKESEQASSESSFVEPVKESVSRTIPQIQKDSRSIPDQSVQKIEEQPTPSIVEEKQEEVSSPQQIQEAPSSKLEQIREIECSVDLEFNRSIEASGLEIGLLMDEYVKVEGFFAVPKLSKPQIQQPQENISGDQQVPEISKDSVASEPERISDCVVHLQFNRDQPQSGLECSILADIIESVQCNLKAVKRKSISQVPPEAQVSTPEQPSSQPIVEEKPKDLSSSEQIQTSGDQVQPQIANIEQPTISSPETKQEESIPSSEPQKDQISTPSEQSITSAPESKEEGPLPTPEVTKDQVSIPPEQIQPQIIDQPSISEPEVQQQDQSSQPEIPEEQEKREPLSDITVVHLVFNREESISGIECAILADIFEQVSLSVKSEKRKSISQVQQPSTEVQPQPTQEISQPSSEIQPQPSQELQQIPTVVEKHDDVVPPQEITKDLISDCTTDLEFRCPESRSGLEIGLLMDEYVRVEGFFTAPQKPISQIQQPQEGVSGDQQVLAAPTEQRIISDCVVHLQFNRDQPQSGIECSIIADIFEAVQCSLRAEKRKSISLPKPESTEQKIDSIQPQQKQPSEMSSQPQEVKSVEQKIDTAQQQQEPSEKLTEPIIEVPQQPQQQPAEISSQQPAEKSSEPISDVSQQQQVSSDLAAPEVKPESLISDHTVDLVFTKDEQKSGLEVGLCVDEYDHVILSVKSIGKTQPTKLEPSLQTPSEVPQETSVLSTGISEPQVVDDSHQRQPNGKVPMTAEPDLKEIVLSIDVSFSRKEEVSGLEVDLVVDLYEQVQFTTKPGKLLSQQPSSVPQPEVKQDVAVVETKSSQSTDKIQSQEEASVPESKQAEIPTPTSVEQPSPQTPSVDEKKLLISDHLVDLQFNKPDILSGLEVVLVMDVFESVQMNIKFSPKKIEDAPKLDQQSKDDVPVTLEQQQELLQQLVEESMTQVSDLPSVLRSDVSADDTSRAHPGIAQSLSQSIPIPHEEQVLPEPPADTSVDLHFRNPESSLGLDIHLLCDVFESIALPFVLKPIQSQVSVQLTQPSDDVLQASSDSVEKVMPKPQQTLEQVHPEMSSQEKIVQTQEPLSLVQSHETELQFSKQESTNSREISFAKDIYEYTQLNAKACSPKKVVTPQPPSLPRDSSQESDLKMMSPSDRSESPQTLSDSQLLAESPVKKTQIVLPDISVFESESMVPSSSEDVVDRIVDLFFQRDECLLGLQIDLLADAFESVSISLKSSTCTKKRDEQMKEGDSLSVQEIVPSISEDQQPRILDSTSKEVVQDQSAIVDIQIQQSQISDESVSIETKIDELQLISDSSSQQEIIPSGSDQQPQIRDSTLEESVQDQTVDLEFRCRGAQEGRGTSES</sequence>
<dbReference type="PANTHER" id="PTHR13037:SF24">
    <property type="entry name" value="POLYCOMB PROTEIN PCL-RELATED"/>
    <property type="match status" value="1"/>
</dbReference>
<feature type="compositionally biased region" description="Polar residues" evidence="2">
    <location>
        <begin position="1546"/>
        <end position="1559"/>
    </location>
</feature>
<feature type="compositionally biased region" description="Polar residues" evidence="2">
    <location>
        <begin position="2162"/>
        <end position="2218"/>
    </location>
</feature>
<feature type="region of interest" description="Disordered" evidence="2">
    <location>
        <begin position="2063"/>
        <end position="2086"/>
    </location>
</feature>
<feature type="compositionally biased region" description="Low complexity" evidence="2">
    <location>
        <begin position="837"/>
        <end position="848"/>
    </location>
</feature>
<feature type="region of interest" description="Disordered" evidence="2">
    <location>
        <begin position="1697"/>
        <end position="1880"/>
    </location>
</feature>
<feature type="compositionally biased region" description="Polar residues" evidence="2">
    <location>
        <begin position="1353"/>
        <end position="1386"/>
    </location>
</feature>
<dbReference type="EMBL" id="LIAE01008161">
    <property type="protein sequence ID" value="PAV75202.1"/>
    <property type="molecule type" value="Genomic_DNA"/>
</dbReference>
<feature type="compositionally biased region" description="Polar residues" evidence="2">
    <location>
        <begin position="2501"/>
        <end position="2519"/>
    </location>
</feature>